<keyword evidence="3 4" id="KW-0460">Magnesium</keyword>
<dbReference type="PANTHER" id="PTHR20854:SF4">
    <property type="entry name" value="INOSITOL-1-MONOPHOSPHATASE-RELATED"/>
    <property type="match status" value="1"/>
</dbReference>
<comment type="cofactor">
    <cofactor evidence="4">
        <name>Mg(2+)</name>
        <dbReference type="ChEBI" id="CHEBI:18420"/>
    </cofactor>
</comment>
<dbReference type="Pfam" id="PF00459">
    <property type="entry name" value="Inositol_P"/>
    <property type="match status" value="1"/>
</dbReference>
<keyword evidence="2" id="KW-0378">Hydrolase</keyword>
<dbReference type="Proteomes" id="UP000316256">
    <property type="component" value="Unassembled WGS sequence"/>
</dbReference>
<dbReference type="OrthoDB" id="9772456at2"/>
<dbReference type="AlphaFoldDB" id="A0A541AZC3"/>
<comment type="caution">
    <text evidence="5">The sequence shown here is derived from an EMBL/GenBank/DDBJ whole genome shotgun (WGS) entry which is preliminary data.</text>
</comment>
<evidence type="ECO:0000313" key="5">
    <source>
        <dbReference type="EMBL" id="TQF65417.1"/>
    </source>
</evidence>
<feature type="binding site" evidence="4">
    <location>
        <position position="88"/>
    </location>
    <ligand>
        <name>Mg(2+)</name>
        <dbReference type="ChEBI" id="CHEBI:18420"/>
        <label>1</label>
        <note>catalytic</note>
    </ligand>
</feature>
<organism evidence="5 6">
    <name type="scientific">Rhodococcus spelaei</name>
    <dbReference type="NCBI Taxonomy" id="2546320"/>
    <lineage>
        <taxon>Bacteria</taxon>
        <taxon>Bacillati</taxon>
        <taxon>Actinomycetota</taxon>
        <taxon>Actinomycetes</taxon>
        <taxon>Mycobacteriales</taxon>
        <taxon>Nocardiaceae</taxon>
        <taxon>Rhodococcus</taxon>
    </lineage>
</organism>
<evidence type="ECO:0000256" key="3">
    <source>
        <dbReference type="ARBA" id="ARBA00022842"/>
    </source>
</evidence>
<dbReference type="PANTHER" id="PTHR20854">
    <property type="entry name" value="INOSITOL MONOPHOSPHATASE"/>
    <property type="match status" value="1"/>
</dbReference>
<feature type="binding site" evidence="4">
    <location>
        <position position="85"/>
    </location>
    <ligand>
        <name>Mg(2+)</name>
        <dbReference type="ChEBI" id="CHEBI:18420"/>
        <label>1</label>
        <note>catalytic</note>
    </ligand>
</feature>
<evidence type="ECO:0000256" key="4">
    <source>
        <dbReference type="PIRSR" id="PIRSR600760-2"/>
    </source>
</evidence>
<gene>
    <name evidence="5" type="ORF">FK531_21320</name>
</gene>
<keyword evidence="1 4" id="KW-0479">Metal-binding</keyword>
<accession>A0A541AZC3</accession>
<dbReference type="PROSITE" id="PS00629">
    <property type="entry name" value="IMP_1"/>
    <property type="match status" value="1"/>
</dbReference>
<dbReference type="Gene3D" id="3.30.540.10">
    <property type="entry name" value="Fructose-1,6-Bisphosphatase, subunit A, domain 1"/>
    <property type="match status" value="1"/>
</dbReference>
<dbReference type="EMBL" id="VIGH01000012">
    <property type="protein sequence ID" value="TQF65417.1"/>
    <property type="molecule type" value="Genomic_DNA"/>
</dbReference>
<keyword evidence="6" id="KW-1185">Reference proteome</keyword>
<dbReference type="RefSeq" id="WP_142103071.1">
    <property type="nucleotide sequence ID" value="NZ_VIGH01000012.1"/>
</dbReference>
<dbReference type="GO" id="GO:0007165">
    <property type="term" value="P:signal transduction"/>
    <property type="evidence" value="ECO:0007669"/>
    <property type="project" value="TreeGrafter"/>
</dbReference>
<evidence type="ECO:0000256" key="1">
    <source>
        <dbReference type="ARBA" id="ARBA00022723"/>
    </source>
</evidence>
<dbReference type="CDD" id="cd01637">
    <property type="entry name" value="IMPase_like"/>
    <property type="match status" value="1"/>
</dbReference>
<dbReference type="GO" id="GO:0046872">
    <property type="term" value="F:metal ion binding"/>
    <property type="evidence" value="ECO:0007669"/>
    <property type="project" value="UniProtKB-KW"/>
</dbReference>
<reference evidence="5 6" key="1">
    <citation type="submission" date="2019-06" db="EMBL/GenBank/DDBJ databases">
        <title>Rhodococcus spaelei sp. nov., isolated from a cave.</title>
        <authorList>
            <person name="Lee S.D."/>
        </authorList>
    </citation>
    <scope>NUCLEOTIDE SEQUENCE [LARGE SCALE GENOMIC DNA]</scope>
    <source>
        <strain evidence="5 6">C9-5</strain>
    </source>
</reference>
<protein>
    <submittedName>
        <fullName evidence="5">Inositol monophosphatase family protein</fullName>
    </submittedName>
</protein>
<dbReference type="InterPro" id="IPR000760">
    <property type="entry name" value="Inositol_monophosphatase-like"/>
</dbReference>
<dbReference type="SUPFAM" id="SSF56655">
    <property type="entry name" value="Carbohydrate phosphatase"/>
    <property type="match status" value="1"/>
</dbReference>
<dbReference type="GO" id="GO:0006020">
    <property type="term" value="P:inositol metabolic process"/>
    <property type="evidence" value="ECO:0007669"/>
    <property type="project" value="TreeGrafter"/>
</dbReference>
<evidence type="ECO:0000313" key="6">
    <source>
        <dbReference type="Proteomes" id="UP000316256"/>
    </source>
</evidence>
<name>A0A541AZC3_9NOCA</name>
<sequence>MIPARDPHELLSIAGGVLDGVVERFLAGVGAPSAVTKGPTDFATEVDLELERRISGELEQLTGIAVHGEEFGGPDLSEGTVWVLDPVDGTLNYSSGLPTAGILLALLEEGRPVLGLTWLPMMNRRYAASVDGPLLCNGEVLPALRRQHLSETMVGFGAFNVEGRGPIPGAYRVRALAEVSRVCRRLRMHGSTGADLAFTAAGVLGASVIFGYHPWDNAPGVALVRAAGGIVTDLAGQDWHIGSKSVLAAAPGVHDEVLNILKSLGDPGDYLDSAVGR</sequence>
<dbReference type="GO" id="GO:0008934">
    <property type="term" value="F:inositol monophosphate 1-phosphatase activity"/>
    <property type="evidence" value="ECO:0007669"/>
    <property type="project" value="TreeGrafter"/>
</dbReference>
<proteinExistence type="predicted"/>
<dbReference type="InterPro" id="IPR020583">
    <property type="entry name" value="Inositol_monoP_metal-BS"/>
</dbReference>
<dbReference type="Gene3D" id="3.40.190.80">
    <property type="match status" value="1"/>
</dbReference>
<feature type="binding site" evidence="4">
    <location>
        <position position="216"/>
    </location>
    <ligand>
        <name>Mg(2+)</name>
        <dbReference type="ChEBI" id="CHEBI:18420"/>
        <label>1</label>
        <note>catalytic</note>
    </ligand>
</feature>
<evidence type="ECO:0000256" key="2">
    <source>
        <dbReference type="ARBA" id="ARBA00022801"/>
    </source>
</evidence>
<dbReference type="PRINTS" id="PR00377">
    <property type="entry name" value="IMPHPHTASES"/>
</dbReference>
<feature type="binding site" evidence="4">
    <location>
        <position position="69"/>
    </location>
    <ligand>
        <name>Mg(2+)</name>
        <dbReference type="ChEBI" id="CHEBI:18420"/>
        <label>1</label>
        <note>catalytic</note>
    </ligand>
</feature>